<name>A0A135UJ00_9PEZI</name>
<dbReference type="EMBL" id="JFFI01001389">
    <property type="protein sequence ID" value="KXH60390.1"/>
    <property type="molecule type" value="Genomic_DNA"/>
</dbReference>
<feature type="compositionally biased region" description="Polar residues" evidence="1">
    <location>
        <begin position="63"/>
        <end position="72"/>
    </location>
</feature>
<dbReference type="Proteomes" id="UP000070121">
    <property type="component" value="Unassembled WGS sequence"/>
</dbReference>
<comment type="caution">
    <text evidence="2">The sequence shown here is derived from an EMBL/GenBank/DDBJ whole genome shotgun (WGS) entry which is preliminary data.</text>
</comment>
<proteinExistence type="predicted"/>
<feature type="compositionally biased region" description="Basic residues" evidence="1">
    <location>
        <begin position="84"/>
        <end position="94"/>
    </location>
</feature>
<evidence type="ECO:0000313" key="2">
    <source>
        <dbReference type="EMBL" id="KXH60390.1"/>
    </source>
</evidence>
<gene>
    <name evidence="2" type="ORF">CSAL01_11486</name>
</gene>
<protein>
    <submittedName>
        <fullName evidence="2">Uncharacterized protein</fullName>
    </submittedName>
</protein>
<sequence>MGLIGAVIKGEVVEDERMLAPFSTEAVASHNALSTETSARALGQPEAMEESHASESAAVTGLASANSASATQPGFHETSEKNAKRQRGRPRKAPKIIIEANTEGPSTTTRPSTVCLVVVASLSGDSTAKASPKVRNGNIISYFTKVAG</sequence>
<keyword evidence="3" id="KW-1185">Reference proteome</keyword>
<organism evidence="2 3">
    <name type="scientific">Colletotrichum salicis</name>
    <dbReference type="NCBI Taxonomy" id="1209931"/>
    <lineage>
        <taxon>Eukaryota</taxon>
        <taxon>Fungi</taxon>
        <taxon>Dikarya</taxon>
        <taxon>Ascomycota</taxon>
        <taxon>Pezizomycotina</taxon>
        <taxon>Sordariomycetes</taxon>
        <taxon>Hypocreomycetidae</taxon>
        <taxon>Glomerellales</taxon>
        <taxon>Glomerellaceae</taxon>
        <taxon>Colletotrichum</taxon>
        <taxon>Colletotrichum acutatum species complex</taxon>
    </lineage>
</organism>
<accession>A0A135UJ00</accession>
<dbReference type="AlphaFoldDB" id="A0A135UJ00"/>
<evidence type="ECO:0000256" key="1">
    <source>
        <dbReference type="SAM" id="MobiDB-lite"/>
    </source>
</evidence>
<feature type="region of interest" description="Disordered" evidence="1">
    <location>
        <begin position="37"/>
        <end position="109"/>
    </location>
</feature>
<evidence type="ECO:0000313" key="3">
    <source>
        <dbReference type="Proteomes" id="UP000070121"/>
    </source>
</evidence>
<reference evidence="2 3" key="1">
    <citation type="submission" date="2014-02" db="EMBL/GenBank/DDBJ databases">
        <title>The genome sequence of Colletotrichum salicis CBS 607.94.</title>
        <authorList>
            <person name="Baroncelli R."/>
            <person name="Thon M.R."/>
        </authorList>
    </citation>
    <scope>NUCLEOTIDE SEQUENCE [LARGE SCALE GENOMIC DNA]</scope>
    <source>
        <strain evidence="2 3">CBS 607.94</strain>
    </source>
</reference>